<evidence type="ECO:0000313" key="9">
    <source>
        <dbReference type="Proteomes" id="UP000509579"/>
    </source>
</evidence>
<evidence type="ECO:0000256" key="6">
    <source>
        <dbReference type="PROSITE-ProRule" id="PRU00433"/>
    </source>
</evidence>
<evidence type="ECO:0000256" key="5">
    <source>
        <dbReference type="ARBA" id="ARBA00023004"/>
    </source>
</evidence>
<dbReference type="GO" id="GO:0046872">
    <property type="term" value="F:metal ion binding"/>
    <property type="evidence" value="ECO:0007669"/>
    <property type="project" value="UniProtKB-KW"/>
</dbReference>
<dbReference type="AlphaFoldDB" id="A0A6N1X2T8"/>
<keyword evidence="3 6" id="KW-0479">Metal-binding</keyword>
<dbReference type="Gene3D" id="1.10.760.10">
    <property type="entry name" value="Cytochrome c-like domain"/>
    <property type="match status" value="1"/>
</dbReference>
<protein>
    <submittedName>
        <fullName evidence="8">C-type cytochrome</fullName>
    </submittedName>
</protein>
<evidence type="ECO:0000256" key="1">
    <source>
        <dbReference type="ARBA" id="ARBA00022448"/>
    </source>
</evidence>
<dbReference type="PANTHER" id="PTHR33751:SF9">
    <property type="entry name" value="CYTOCHROME C4"/>
    <property type="match status" value="1"/>
</dbReference>
<evidence type="ECO:0000256" key="2">
    <source>
        <dbReference type="ARBA" id="ARBA00022617"/>
    </source>
</evidence>
<keyword evidence="5 6" id="KW-0408">Iron</keyword>
<name>A0A6N1X2T8_9BURK</name>
<keyword evidence="9" id="KW-1185">Reference proteome</keyword>
<dbReference type="InterPro" id="IPR050597">
    <property type="entry name" value="Cytochrome_c_Oxidase_Subunit"/>
</dbReference>
<sequence length="112" mass="11737">MHLLSSLRHPLALVFAMQGAPGNGAPPAAPLPEPSAATVAVMAAGCFSCHGPDGRSTTVIPSLAGQSEQRLLQRLQAFKSGTAPDATIMTRLIKGYDEAQIQALARWFAQVK</sequence>
<dbReference type="SUPFAM" id="SSF46626">
    <property type="entry name" value="Cytochrome c"/>
    <property type="match status" value="1"/>
</dbReference>
<dbReference type="GO" id="GO:0020037">
    <property type="term" value="F:heme binding"/>
    <property type="evidence" value="ECO:0007669"/>
    <property type="project" value="InterPro"/>
</dbReference>
<evidence type="ECO:0000313" key="8">
    <source>
        <dbReference type="EMBL" id="QKV53198.1"/>
    </source>
</evidence>
<evidence type="ECO:0000256" key="3">
    <source>
        <dbReference type="ARBA" id="ARBA00022723"/>
    </source>
</evidence>
<accession>A0A6N1X2T8</accession>
<dbReference type="PROSITE" id="PS51007">
    <property type="entry name" value="CYTC"/>
    <property type="match status" value="1"/>
</dbReference>
<dbReference type="KEGG" id="aant:HUK68_10050"/>
<evidence type="ECO:0000259" key="7">
    <source>
        <dbReference type="PROSITE" id="PS51007"/>
    </source>
</evidence>
<proteinExistence type="predicted"/>
<gene>
    <name evidence="8" type="ORF">HUK68_10050</name>
</gene>
<dbReference type="Pfam" id="PF00034">
    <property type="entry name" value="Cytochrom_C"/>
    <property type="match status" value="1"/>
</dbReference>
<dbReference type="InterPro" id="IPR036909">
    <property type="entry name" value="Cyt_c-like_dom_sf"/>
</dbReference>
<dbReference type="InterPro" id="IPR009056">
    <property type="entry name" value="Cyt_c-like_dom"/>
</dbReference>
<keyword evidence="1" id="KW-0813">Transport</keyword>
<dbReference type="Proteomes" id="UP000509579">
    <property type="component" value="Chromosome"/>
</dbReference>
<organism evidence="8 9">
    <name type="scientific">Comamonas antarctica</name>
    <dbReference type="NCBI Taxonomy" id="2743470"/>
    <lineage>
        <taxon>Bacteria</taxon>
        <taxon>Pseudomonadati</taxon>
        <taxon>Pseudomonadota</taxon>
        <taxon>Betaproteobacteria</taxon>
        <taxon>Burkholderiales</taxon>
        <taxon>Comamonadaceae</taxon>
        <taxon>Comamonas</taxon>
    </lineage>
</organism>
<dbReference type="PANTHER" id="PTHR33751">
    <property type="entry name" value="CBB3-TYPE CYTOCHROME C OXIDASE SUBUNIT FIXP"/>
    <property type="match status" value="1"/>
</dbReference>
<reference evidence="8 9" key="1">
    <citation type="submission" date="2020-06" db="EMBL/GenBank/DDBJ databases">
        <title>Acidovorax antarctica sp. nov., isolated from Corinth ice sheet soil, Antarctic Fields Peninsula.</title>
        <authorList>
            <person name="Xu Q."/>
            <person name="Peng F."/>
        </authorList>
    </citation>
    <scope>NUCLEOTIDE SEQUENCE [LARGE SCALE GENOMIC DNA]</scope>
    <source>
        <strain evidence="8 9">16-35-5</strain>
    </source>
</reference>
<dbReference type="GO" id="GO:0009055">
    <property type="term" value="F:electron transfer activity"/>
    <property type="evidence" value="ECO:0007669"/>
    <property type="project" value="InterPro"/>
</dbReference>
<keyword evidence="4" id="KW-0249">Electron transport</keyword>
<dbReference type="EMBL" id="CP054840">
    <property type="protein sequence ID" value="QKV53198.1"/>
    <property type="molecule type" value="Genomic_DNA"/>
</dbReference>
<dbReference type="RefSeq" id="WP_175504075.1">
    <property type="nucleotide sequence ID" value="NZ_CAURQT010000004.1"/>
</dbReference>
<feature type="domain" description="Cytochrome c" evidence="7">
    <location>
        <begin position="30"/>
        <end position="112"/>
    </location>
</feature>
<evidence type="ECO:0000256" key="4">
    <source>
        <dbReference type="ARBA" id="ARBA00022982"/>
    </source>
</evidence>
<keyword evidence="2 6" id="KW-0349">Heme</keyword>